<dbReference type="EMBL" id="JACEFF010000084">
    <property type="protein sequence ID" value="KAH9644454.1"/>
    <property type="molecule type" value="Genomic_DNA"/>
</dbReference>
<sequence>MSKYHAKCTDSKHKRTPPQPAPTPERAKPDPTDLLTLINPNRVCSCEVVARAVSDDIPKLIGMQHLHDSQKTDDDLAVVDPNAPAKSKPLCKKSK</sequence>
<feature type="compositionally biased region" description="Basic residues" evidence="1">
    <location>
        <begin position="1"/>
        <end position="16"/>
    </location>
</feature>
<feature type="region of interest" description="Disordered" evidence="1">
    <location>
        <begin position="1"/>
        <end position="32"/>
    </location>
</feature>
<organism evidence="2 3">
    <name type="scientific">Spodoptera exigua</name>
    <name type="common">Beet armyworm</name>
    <name type="synonym">Noctua fulgens</name>
    <dbReference type="NCBI Taxonomy" id="7107"/>
    <lineage>
        <taxon>Eukaryota</taxon>
        <taxon>Metazoa</taxon>
        <taxon>Ecdysozoa</taxon>
        <taxon>Arthropoda</taxon>
        <taxon>Hexapoda</taxon>
        <taxon>Insecta</taxon>
        <taxon>Pterygota</taxon>
        <taxon>Neoptera</taxon>
        <taxon>Endopterygota</taxon>
        <taxon>Lepidoptera</taxon>
        <taxon>Glossata</taxon>
        <taxon>Ditrysia</taxon>
        <taxon>Noctuoidea</taxon>
        <taxon>Noctuidae</taxon>
        <taxon>Amphipyrinae</taxon>
        <taxon>Spodoptera</taxon>
    </lineage>
</organism>
<accession>A0A922MX80</accession>
<dbReference type="Proteomes" id="UP000814243">
    <property type="component" value="Unassembled WGS sequence"/>
</dbReference>
<reference evidence="2" key="1">
    <citation type="journal article" date="2021" name="G3 (Bethesda)">
        <title>Genome and transcriptome analysis of the beet armyworm Spodoptera exigua reveals targets for pest control. .</title>
        <authorList>
            <person name="Simon S."/>
            <person name="Breeschoten T."/>
            <person name="Jansen H.J."/>
            <person name="Dirks R.P."/>
            <person name="Schranz M.E."/>
            <person name="Ros V.I.D."/>
        </authorList>
    </citation>
    <scope>NUCLEOTIDE SEQUENCE</scope>
    <source>
        <strain evidence="2">TB_SE_WUR_2020</strain>
    </source>
</reference>
<gene>
    <name evidence="2" type="ORF">HF086_009838</name>
</gene>
<feature type="region of interest" description="Disordered" evidence="1">
    <location>
        <begin position="68"/>
        <end position="95"/>
    </location>
</feature>
<comment type="caution">
    <text evidence="2">The sequence shown here is derived from an EMBL/GenBank/DDBJ whole genome shotgun (WGS) entry which is preliminary data.</text>
</comment>
<protein>
    <submittedName>
        <fullName evidence="2">Uncharacterized protein</fullName>
    </submittedName>
</protein>
<proteinExistence type="predicted"/>
<evidence type="ECO:0000313" key="2">
    <source>
        <dbReference type="EMBL" id="KAH9644454.1"/>
    </source>
</evidence>
<name>A0A922MX80_SPOEX</name>
<evidence type="ECO:0000313" key="3">
    <source>
        <dbReference type="Proteomes" id="UP000814243"/>
    </source>
</evidence>
<dbReference type="AlphaFoldDB" id="A0A922MX80"/>
<evidence type="ECO:0000256" key="1">
    <source>
        <dbReference type="SAM" id="MobiDB-lite"/>
    </source>
</evidence>